<dbReference type="SUPFAM" id="SSF103473">
    <property type="entry name" value="MFS general substrate transporter"/>
    <property type="match status" value="1"/>
</dbReference>
<dbReference type="InterPro" id="IPR036259">
    <property type="entry name" value="MFS_trans_sf"/>
</dbReference>
<dbReference type="GO" id="GO:0022857">
    <property type="term" value="F:transmembrane transporter activity"/>
    <property type="evidence" value="ECO:0007669"/>
    <property type="project" value="InterPro"/>
</dbReference>
<evidence type="ECO:0000313" key="2">
    <source>
        <dbReference type="EMBL" id="KKR71786.1"/>
    </source>
</evidence>
<evidence type="ECO:0000313" key="3">
    <source>
        <dbReference type="Proteomes" id="UP000034664"/>
    </source>
</evidence>
<evidence type="ECO:0008006" key="4">
    <source>
        <dbReference type="Google" id="ProtNLM"/>
    </source>
</evidence>
<keyword evidence="1" id="KW-0472">Membrane</keyword>
<proteinExistence type="predicted"/>
<dbReference type="EMBL" id="LBZM01000019">
    <property type="protein sequence ID" value="KKR71786.1"/>
    <property type="molecule type" value="Genomic_DNA"/>
</dbReference>
<feature type="transmembrane region" description="Helical" evidence="1">
    <location>
        <begin position="179"/>
        <end position="204"/>
    </location>
</feature>
<feature type="transmembrane region" description="Helical" evidence="1">
    <location>
        <begin position="89"/>
        <end position="109"/>
    </location>
</feature>
<accession>A0A0G0TAF9</accession>
<keyword evidence="1" id="KW-1133">Transmembrane helix</keyword>
<dbReference type="AlphaFoldDB" id="A0A0G0TAF9"/>
<feature type="transmembrane region" description="Helical" evidence="1">
    <location>
        <begin position="115"/>
        <end position="133"/>
    </location>
</feature>
<reference evidence="2 3" key="1">
    <citation type="journal article" date="2015" name="Nature">
        <title>rRNA introns, odd ribosomes, and small enigmatic genomes across a large radiation of phyla.</title>
        <authorList>
            <person name="Brown C.T."/>
            <person name="Hug L.A."/>
            <person name="Thomas B.C."/>
            <person name="Sharon I."/>
            <person name="Castelle C.J."/>
            <person name="Singh A."/>
            <person name="Wilkins M.J."/>
            <person name="Williams K.H."/>
            <person name="Banfield J.F."/>
        </authorList>
    </citation>
    <scope>NUCLEOTIDE SEQUENCE [LARGE SCALE GENOMIC DNA]</scope>
</reference>
<dbReference type="InterPro" id="IPR011701">
    <property type="entry name" value="MFS"/>
</dbReference>
<gene>
    <name evidence="2" type="ORF">UU14_C0019G0031</name>
</gene>
<comment type="caution">
    <text evidence="2">The sequence shown here is derived from an EMBL/GenBank/DDBJ whole genome shotgun (WGS) entry which is preliminary data.</text>
</comment>
<dbReference type="Pfam" id="PF07690">
    <property type="entry name" value="MFS_1"/>
    <property type="match status" value="1"/>
</dbReference>
<dbReference type="Proteomes" id="UP000034664">
    <property type="component" value="Unassembled WGS sequence"/>
</dbReference>
<feature type="transmembrane region" description="Helical" evidence="1">
    <location>
        <begin position="154"/>
        <end position="173"/>
    </location>
</feature>
<evidence type="ECO:0000256" key="1">
    <source>
        <dbReference type="SAM" id="Phobius"/>
    </source>
</evidence>
<organism evidence="2 3">
    <name type="scientific">Candidatus Roizmanbacteria bacterium GW2011_GWB1_40_7</name>
    <dbReference type="NCBI Taxonomy" id="1618482"/>
    <lineage>
        <taxon>Bacteria</taxon>
        <taxon>Candidatus Roizmaniibacteriota</taxon>
    </lineage>
</organism>
<name>A0A0G0TAF9_9BACT</name>
<sequence length="213" mass="23698">MSHVFLFRKFFFSRPKTNHIIALLTLTDIFTWGTHLVLTAIVGIYLSQRIGEDAVQIVGIGTAVYMTTHGILQLPIGKLVDMYKTDTDEILILIIGSILMGSSYLFYPLITSAELYYALQFVFAVGAAMNLISWKKLFAQNLDKNAEGVEYGEYGLVMGLSTALFGLIAGSVANISMQYFNIVIVSFGVITMLSSIFGVLIFRIKKRKSNLLR</sequence>
<protein>
    <recommendedName>
        <fullName evidence="4">Major facilitator superfamily (MFS) profile domain-containing protein</fullName>
    </recommendedName>
</protein>
<dbReference type="Gene3D" id="1.20.1250.20">
    <property type="entry name" value="MFS general substrate transporter like domains"/>
    <property type="match status" value="1"/>
</dbReference>
<keyword evidence="1" id="KW-0812">Transmembrane</keyword>
<feature type="transmembrane region" description="Helical" evidence="1">
    <location>
        <begin position="57"/>
        <end position="77"/>
    </location>
</feature>
<feature type="transmembrane region" description="Helical" evidence="1">
    <location>
        <begin position="20"/>
        <end position="45"/>
    </location>
</feature>